<dbReference type="PANTHER" id="PTHR45735:SF2">
    <property type="entry name" value="CLEAVAGE STIMULATION FACTOR SUBUNIT 2"/>
    <property type="match status" value="1"/>
</dbReference>
<organism evidence="6 7">
    <name type="scientific">Kluyveromyces marxianus</name>
    <name type="common">Yeast</name>
    <name type="synonym">Candida kefyr</name>
    <dbReference type="NCBI Taxonomy" id="4911"/>
    <lineage>
        <taxon>Eukaryota</taxon>
        <taxon>Fungi</taxon>
        <taxon>Dikarya</taxon>
        <taxon>Ascomycota</taxon>
        <taxon>Saccharomycotina</taxon>
        <taxon>Saccharomycetes</taxon>
        <taxon>Saccharomycetales</taxon>
        <taxon>Saccharomycetaceae</taxon>
        <taxon>Kluyveromyces</taxon>
    </lineage>
</organism>
<dbReference type="InterPro" id="IPR012677">
    <property type="entry name" value="Nucleotide-bd_a/b_plait_sf"/>
</dbReference>
<dbReference type="SMART" id="SM00360">
    <property type="entry name" value="RRM"/>
    <property type="match status" value="1"/>
</dbReference>
<dbReference type="PANTHER" id="PTHR45735">
    <property type="entry name" value="CLEAVAGE STIMULATION FACTOR SUBUNIT 2"/>
    <property type="match status" value="1"/>
</dbReference>
<dbReference type="PROSITE" id="PS50102">
    <property type="entry name" value="RRM"/>
    <property type="match status" value="1"/>
</dbReference>
<evidence type="ECO:0000313" key="6">
    <source>
        <dbReference type="EMBL" id="QGN14481.1"/>
    </source>
</evidence>
<dbReference type="InterPro" id="IPR035979">
    <property type="entry name" value="RBD_domain_sf"/>
</dbReference>
<comment type="subcellular location">
    <subcellularLocation>
        <location evidence="1">Nucleus</location>
    </subcellularLocation>
</comment>
<gene>
    <name evidence="6" type="primary">RNA15</name>
    <name evidence="6" type="ORF">FIM1_1142</name>
</gene>
<feature type="region of interest" description="Disordered" evidence="4">
    <location>
        <begin position="90"/>
        <end position="110"/>
    </location>
</feature>
<dbReference type="SUPFAM" id="SSF54928">
    <property type="entry name" value="RNA-binding domain, RBD"/>
    <property type="match status" value="1"/>
</dbReference>
<evidence type="ECO:0000256" key="2">
    <source>
        <dbReference type="ARBA" id="ARBA00023242"/>
    </source>
</evidence>
<dbReference type="Pfam" id="PF14327">
    <property type="entry name" value="CSTF2_hinge"/>
    <property type="match status" value="1"/>
</dbReference>
<dbReference type="InterPro" id="IPR038192">
    <property type="entry name" value="CSTF_C_sf"/>
</dbReference>
<dbReference type="Proteomes" id="UP000422736">
    <property type="component" value="Chromosome 2"/>
</dbReference>
<protein>
    <submittedName>
        <fullName evidence="6">mRNA 3-end-processing protein RNA15</fullName>
    </submittedName>
</protein>
<dbReference type="InterPro" id="IPR025742">
    <property type="entry name" value="CSTF2_hinge"/>
</dbReference>
<name>A0ABX6ERL7_KLUMA</name>
<keyword evidence="3" id="KW-0694">RNA-binding</keyword>
<dbReference type="Pfam" id="PF14304">
    <property type="entry name" value="CSTF_C"/>
    <property type="match status" value="1"/>
</dbReference>
<dbReference type="InterPro" id="IPR000504">
    <property type="entry name" value="RRM_dom"/>
</dbReference>
<evidence type="ECO:0000259" key="5">
    <source>
        <dbReference type="PROSITE" id="PS50102"/>
    </source>
</evidence>
<dbReference type="Gene3D" id="1.25.40.630">
    <property type="match status" value="1"/>
</dbReference>
<proteinExistence type="predicted"/>
<evidence type="ECO:0000256" key="4">
    <source>
        <dbReference type="SAM" id="MobiDB-lite"/>
    </source>
</evidence>
<keyword evidence="7" id="KW-1185">Reference proteome</keyword>
<dbReference type="Gene3D" id="3.30.70.330">
    <property type="match status" value="1"/>
</dbReference>
<sequence length="262" mass="28789">MNRGNPSRTVYLGSIPYDQTEQQILDLCQTIGPVTAMKMMFDPTTGKSKGYAFIEFKDLATSASAVRNLNGYQLGSRSLKCGYTTGSGINGSGANSGPGDDEENGPSSMADDVKFPWLPVGVDVNINMTTPAMCISSELSKLQKDQQIELIKVIQNFCKDDKETFVNLLEEAPQLSYAVAELLLSNGVCSVDELTQLAMASKQKTEEPMENNIEDGLDEEKVDLLRQVLQLQDSDIAMLPQEEKMAVWDLKQRAMKGEFGHL</sequence>
<keyword evidence="2" id="KW-0539">Nucleus</keyword>
<evidence type="ECO:0000313" key="7">
    <source>
        <dbReference type="Proteomes" id="UP000422736"/>
    </source>
</evidence>
<feature type="domain" description="RRM" evidence="5">
    <location>
        <begin position="8"/>
        <end position="86"/>
    </location>
</feature>
<reference evidence="6 7" key="1">
    <citation type="submission" date="2016-03" db="EMBL/GenBank/DDBJ databases">
        <title>How can Kluyveromyces marxianus grow so fast - potential evolutionary course in Saccharomyces Complex revealed by comparative genomics.</title>
        <authorList>
            <person name="Mo W."/>
            <person name="Lu W."/>
            <person name="Yang X."/>
            <person name="Qi J."/>
            <person name="Lv H."/>
        </authorList>
    </citation>
    <scope>NUCLEOTIDE SEQUENCE [LARGE SCALE GENOMIC DNA]</scope>
    <source>
        <strain evidence="6 7">FIM1</strain>
    </source>
</reference>
<dbReference type="Pfam" id="PF00076">
    <property type="entry name" value="RRM_1"/>
    <property type="match status" value="1"/>
</dbReference>
<evidence type="ECO:0000256" key="1">
    <source>
        <dbReference type="ARBA" id="ARBA00004123"/>
    </source>
</evidence>
<accession>A0ABX6ERL7</accession>
<reference evidence="6 7" key="2">
    <citation type="submission" date="2019-11" db="EMBL/GenBank/DDBJ databases">
        <authorList>
            <person name="Lu H."/>
        </authorList>
    </citation>
    <scope>NUCLEOTIDE SEQUENCE [LARGE SCALE GENOMIC DNA]</scope>
    <source>
        <strain evidence="6 7">FIM1</strain>
    </source>
</reference>
<dbReference type="InterPro" id="IPR026896">
    <property type="entry name" value="CSTF_C"/>
</dbReference>
<dbReference type="Gene3D" id="1.10.20.70">
    <property type="entry name" value="Transcription termination and cleavage factor, C-terminal domain"/>
    <property type="match status" value="1"/>
</dbReference>
<evidence type="ECO:0000256" key="3">
    <source>
        <dbReference type="PROSITE-ProRule" id="PRU00176"/>
    </source>
</evidence>
<dbReference type="EMBL" id="CP015055">
    <property type="protein sequence ID" value="QGN14481.1"/>
    <property type="molecule type" value="Genomic_DNA"/>
</dbReference>